<dbReference type="InterPro" id="IPR003660">
    <property type="entry name" value="HAMP_dom"/>
</dbReference>
<comment type="caution">
    <text evidence="7">The sequence shown here is derived from an EMBL/GenBank/DDBJ whole genome shotgun (WGS) entry which is preliminary data.</text>
</comment>
<dbReference type="SMART" id="SM00283">
    <property type="entry name" value="MA"/>
    <property type="match status" value="1"/>
</dbReference>
<dbReference type="GO" id="GO:0020037">
    <property type="term" value="F:heme binding"/>
    <property type="evidence" value="ECO:0007669"/>
    <property type="project" value="InterPro"/>
</dbReference>
<keyword evidence="8" id="KW-1185">Reference proteome</keyword>
<dbReference type="PANTHER" id="PTHR43531">
    <property type="entry name" value="PROTEIN ICFG"/>
    <property type="match status" value="1"/>
</dbReference>
<comment type="subcellular location">
    <subcellularLocation>
        <location evidence="1">Membrane</location>
    </subcellularLocation>
</comment>
<dbReference type="InterPro" id="IPR009050">
    <property type="entry name" value="Globin-like_sf"/>
</dbReference>
<dbReference type="RefSeq" id="WP_183788331.1">
    <property type="nucleotide sequence ID" value="NZ_JACIDU010000001.1"/>
</dbReference>
<dbReference type="InterPro" id="IPR004090">
    <property type="entry name" value="Chemotax_Me-accpt_rcpt"/>
</dbReference>
<dbReference type="GO" id="GO:0004888">
    <property type="term" value="F:transmembrane signaling receptor activity"/>
    <property type="evidence" value="ECO:0007669"/>
    <property type="project" value="InterPro"/>
</dbReference>
<protein>
    <submittedName>
        <fullName evidence="7">Methyl-accepting chemotaxis protein</fullName>
    </submittedName>
</protein>
<proteinExistence type="inferred from homology"/>
<dbReference type="PRINTS" id="PR00260">
    <property type="entry name" value="CHEMTRNSDUCR"/>
</dbReference>
<dbReference type="GO" id="GO:0019825">
    <property type="term" value="F:oxygen binding"/>
    <property type="evidence" value="ECO:0007669"/>
    <property type="project" value="InterPro"/>
</dbReference>
<dbReference type="Gene3D" id="1.10.287.950">
    <property type="entry name" value="Methyl-accepting chemotaxis protein"/>
    <property type="match status" value="1"/>
</dbReference>
<dbReference type="InterPro" id="IPR051310">
    <property type="entry name" value="MCP_chemotaxis"/>
</dbReference>
<name>A0A7W6NZN4_9HYPH</name>
<dbReference type="FunFam" id="1.10.287.950:FF:000001">
    <property type="entry name" value="Methyl-accepting chemotaxis sensory transducer"/>
    <property type="match status" value="1"/>
</dbReference>
<dbReference type="InterPro" id="IPR044398">
    <property type="entry name" value="Globin-sensor_dom"/>
</dbReference>
<evidence type="ECO:0000256" key="3">
    <source>
        <dbReference type="ARBA" id="ARBA00029447"/>
    </source>
</evidence>
<evidence type="ECO:0000259" key="5">
    <source>
        <dbReference type="PROSITE" id="PS50111"/>
    </source>
</evidence>
<evidence type="ECO:0000313" key="8">
    <source>
        <dbReference type="Proteomes" id="UP000584824"/>
    </source>
</evidence>
<dbReference type="AlphaFoldDB" id="A0A7W6NZN4"/>
<keyword evidence="4" id="KW-0807">Transducer</keyword>
<evidence type="ECO:0000256" key="1">
    <source>
        <dbReference type="ARBA" id="ARBA00004370"/>
    </source>
</evidence>
<feature type="domain" description="Methyl-accepting transducer" evidence="5">
    <location>
        <begin position="239"/>
        <end position="468"/>
    </location>
</feature>
<gene>
    <name evidence="7" type="ORF">GGQ66_000104</name>
</gene>
<dbReference type="Pfam" id="PF11563">
    <property type="entry name" value="Protoglobin"/>
    <property type="match status" value="1"/>
</dbReference>
<dbReference type="CDD" id="cd11386">
    <property type="entry name" value="MCP_signal"/>
    <property type="match status" value="1"/>
</dbReference>
<dbReference type="GO" id="GO:0007165">
    <property type="term" value="P:signal transduction"/>
    <property type="evidence" value="ECO:0007669"/>
    <property type="project" value="UniProtKB-KW"/>
</dbReference>
<dbReference type="PANTHER" id="PTHR43531:SF11">
    <property type="entry name" value="METHYL-ACCEPTING CHEMOTAXIS PROTEIN 3"/>
    <property type="match status" value="1"/>
</dbReference>
<organism evidence="7 8">
    <name type="scientific">Allorhizobium borbori</name>
    <dbReference type="NCBI Taxonomy" id="485907"/>
    <lineage>
        <taxon>Bacteria</taxon>
        <taxon>Pseudomonadati</taxon>
        <taxon>Pseudomonadota</taxon>
        <taxon>Alphaproteobacteria</taxon>
        <taxon>Hyphomicrobiales</taxon>
        <taxon>Rhizobiaceae</taxon>
        <taxon>Rhizobium/Agrobacterium group</taxon>
        <taxon>Allorhizobium</taxon>
    </lineage>
</organism>
<dbReference type="SUPFAM" id="SSF58104">
    <property type="entry name" value="Methyl-accepting chemotaxis protein (MCP) signaling domain"/>
    <property type="match status" value="1"/>
</dbReference>
<dbReference type="Pfam" id="PF00015">
    <property type="entry name" value="MCPsignal"/>
    <property type="match status" value="1"/>
</dbReference>
<dbReference type="CDD" id="cd01068">
    <property type="entry name" value="globin_sensor"/>
    <property type="match status" value="1"/>
</dbReference>
<reference evidence="7 8" key="1">
    <citation type="submission" date="2020-08" db="EMBL/GenBank/DDBJ databases">
        <title>Genomic Encyclopedia of Type Strains, Phase IV (KMG-IV): sequencing the most valuable type-strain genomes for metagenomic binning, comparative biology and taxonomic classification.</title>
        <authorList>
            <person name="Goeker M."/>
        </authorList>
    </citation>
    <scope>NUCLEOTIDE SEQUENCE [LARGE SCALE GENOMIC DNA]</scope>
    <source>
        <strain evidence="7 8">DSM 26385</strain>
    </source>
</reference>
<dbReference type="InterPro" id="IPR012292">
    <property type="entry name" value="Globin/Proto"/>
</dbReference>
<dbReference type="Proteomes" id="UP000584824">
    <property type="component" value="Unassembled WGS sequence"/>
</dbReference>
<dbReference type="InterPro" id="IPR039379">
    <property type="entry name" value="Protoglobin_sensor_dom"/>
</dbReference>
<evidence type="ECO:0000256" key="4">
    <source>
        <dbReference type="PROSITE-ProRule" id="PRU00284"/>
    </source>
</evidence>
<feature type="domain" description="HAMP" evidence="6">
    <location>
        <begin position="182"/>
        <end position="234"/>
    </location>
</feature>
<comment type="similarity">
    <text evidence="3">Belongs to the methyl-accepting chemotaxis (MCP) protein family.</text>
</comment>
<dbReference type="GO" id="GO:0006935">
    <property type="term" value="P:chemotaxis"/>
    <property type="evidence" value="ECO:0007669"/>
    <property type="project" value="UniProtKB-KW"/>
</dbReference>
<dbReference type="PROSITE" id="PS50885">
    <property type="entry name" value="HAMP"/>
    <property type="match status" value="1"/>
</dbReference>
<evidence type="ECO:0000256" key="2">
    <source>
        <dbReference type="ARBA" id="ARBA00022500"/>
    </source>
</evidence>
<keyword evidence="2" id="KW-0145">Chemotaxis</keyword>
<accession>A0A7W6NZN4</accession>
<dbReference type="InterPro" id="IPR004089">
    <property type="entry name" value="MCPsignal_dom"/>
</dbReference>
<evidence type="ECO:0000259" key="6">
    <source>
        <dbReference type="PROSITE" id="PS50885"/>
    </source>
</evidence>
<dbReference type="EMBL" id="JACIDU010000001">
    <property type="protein sequence ID" value="MBB4101588.1"/>
    <property type="molecule type" value="Genomic_DNA"/>
</dbReference>
<dbReference type="SUPFAM" id="SSF46458">
    <property type="entry name" value="Globin-like"/>
    <property type="match status" value="1"/>
</dbReference>
<evidence type="ECO:0000313" key="7">
    <source>
        <dbReference type="EMBL" id="MBB4101588.1"/>
    </source>
</evidence>
<dbReference type="Gene3D" id="1.10.490.10">
    <property type="entry name" value="Globins"/>
    <property type="match status" value="1"/>
</dbReference>
<dbReference type="PROSITE" id="PS50111">
    <property type="entry name" value="CHEMOTAXIS_TRANSDUC_2"/>
    <property type="match status" value="1"/>
</dbReference>
<sequence length="504" mass="54999">MAGEAEKALSERLDFIEFDANTRQTLREIQPTIREHIGGTLEYFYNKVSKVPALSRFFRDKTHMNAAKGLQEKHWERLAGAELDMDYVRSVTMIGKTHARIGLEPQWYIGAYSLVVAGLVHAVLDKHWPFFFGKQHARRLAEKIVAIVKAANIDMDYSISTYIEALETERKTAEAVRLKLEADQKLALDTLRAGLEALASGDFETPMTTDLPENFQEMAANYNMTLEGLRRSFAGVRQTSREILGRADAIASAVDDLSLRTAQQAAGVEESSAALQQLSISVGQTAQSAEQASKVVRDTQTAARNSGVVVTKAVSAMAEIENSSSEVYKIIGVIDDIAFQTNLLALNAGVEAARAGEAGKGFAVVAQEVRQLAQRSADAAKEIKTLIEQSSTQVQEGVDLVSTTGQALTGMIERIDSINQIVTGIASAARDQAIGVSEVNVAIRNMDTITQQNAAMVEKTSGETNGLRGQVDRLVDMLRDFKTRERVRDPNAVVYSEASRRSAA</sequence>
<dbReference type="GO" id="GO:0016020">
    <property type="term" value="C:membrane"/>
    <property type="evidence" value="ECO:0007669"/>
    <property type="project" value="UniProtKB-SubCell"/>
</dbReference>